<evidence type="ECO:0000313" key="8">
    <source>
        <dbReference type="Proteomes" id="UP000184330"/>
    </source>
</evidence>
<dbReference type="Proteomes" id="UP000184330">
    <property type="component" value="Unassembled WGS sequence"/>
</dbReference>
<proteinExistence type="predicted"/>
<dbReference type="OrthoDB" id="3507486at2759"/>
<accession>A0A1L7XN67</accession>
<dbReference type="PANTHER" id="PTHR47424">
    <property type="entry name" value="REGULATORY PROTEIN GAL4"/>
    <property type="match status" value="1"/>
</dbReference>
<feature type="compositionally biased region" description="Basic and acidic residues" evidence="5">
    <location>
        <begin position="36"/>
        <end position="58"/>
    </location>
</feature>
<sequence length="701" mass="79176">MYPEVLDMANSSKCSGHNICVHCRARGIECVYLPKSDNDGKQRRVQDSSDQNEAHQSAEPEDQTQESSISSGKASLSIEERIALLQEEVKRVASRSTPVQQQRSQDGEPSLGRRKVTFSSSAQYSIDFSQGLAEETDTFNFNVTRSRNLSLSSQLSALQELLSPRSASKSTCRPNKGDGRVCPLELPKPSRLRHLLDVYFREMDSFFPLLDKDDTQKRIFQALDVLGYSDYELIVDVDVQNHSIMALLCNILVMGECMDPDEIDAEDSRPGWPIYIRGRKLLQQCSTLKEVDLDLVRYHTLSALYMMHSELLQSASHAISTALQIAMIARLNDQSSWGECTSLEKTSRQTLWWTIYFLDRRISQRNGTPYLIRETEVAVEEFVSKNNPLGDIIHEDPAKSGTSSYCQVLVNFSKLWGQIWDTFFAAVARKRGDREEIEITDTRILFIRKQLPRHLTWNTDMVGTYMATGESEPQIRRRLALFIRINLLRMIIRQNPLLSSKCNEEGKQFCAVLAKDSIEAMAAFANACPRIRASGYFICTALVECIYHLVYILQDQTTQVDRAAAIGSFRAAYQLLVDFANTWITARRAVQALGTAIFSEGGPNSFFEAISERTDPSERMDDTPRDDGPASPDHDHSFNPQASQLDMMPVQTPTMTQISQQILQQEAQHLRYAGGSEFIHDLANSYGEMDFDCPHLIFGGT</sequence>
<dbReference type="InterPro" id="IPR051127">
    <property type="entry name" value="Fungal_SecMet_Regulators"/>
</dbReference>
<evidence type="ECO:0000256" key="5">
    <source>
        <dbReference type="SAM" id="MobiDB-lite"/>
    </source>
</evidence>
<dbReference type="InterPro" id="IPR007219">
    <property type="entry name" value="XnlR_reg_dom"/>
</dbReference>
<reference evidence="7 8" key="1">
    <citation type="submission" date="2016-03" db="EMBL/GenBank/DDBJ databases">
        <authorList>
            <person name="Ploux O."/>
        </authorList>
    </citation>
    <scope>NUCLEOTIDE SEQUENCE [LARGE SCALE GENOMIC DNA]</scope>
    <source>
        <strain evidence="7 8">UAMH 11012</strain>
    </source>
</reference>
<dbReference type="CDD" id="cd12148">
    <property type="entry name" value="fungal_TF_MHR"/>
    <property type="match status" value="1"/>
</dbReference>
<organism evidence="7 8">
    <name type="scientific">Phialocephala subalpina</name>
    <dbReference type="NCBI Taxonomy" id="576137"/>
    <lineage>
        <taxon>Eukaryota</taxon>
        <taxon>Fungi</taxon>
        <taxon>Dikarya</taxon>
        <taxon>Ascomycota</taxon>
        <taxon>Pezizomycotina</taxon>
        <taxon>Leotiomycetes</taxon>
        <taxon>Helotiales</taxon>
        <taxon>Mollisiaceae</taxon>
        <taxon>Phialocephala</taxon>
        <taxon>Phialocephala fortinii species complex</taxon>
    </lineage>
</organism>
<feature type="domain" description="Xylanolytic transcriptional activator regulatory" evidence="6">
    <location>
        <begin position="315"/>
        <end position="388"/>
    </location>
</feature>
<dbReference type="Pfam" id="PF04082">
    <property type="entry name" value="Fungal_trans"/>
    <property type="match status" value="1"/>
</dbReference>
<evidence type="ECO:0000259" key="6">
    <source>
        <dbReference type="SMART" id="SM00906"/>
    </source>
</evidence>
<dbReference type="PANTHER" id="PTHR47424:SF3">
    <property type="entry name" value="REGULATORY PROTEIN GAL4"/>
    <property type="match status" value="1"/>
</dbReference>
<evidence type="ECO:0000256" key="3">
    <source>
        <dbReference type="ARBA" id="ARBA00023163"/>
    </source>
</evidence>
<evidence type="ECO:0000313" key="7">
    <source>
        <dbReference type="EMBL" id="CZR66387.1"/>
    </source>
</evidence>
<dbReference type="STRING" id="576137.A0A1L7XN67"/>
<keyword evidence="2" id="KW-0238">DNA-binding</keyword>
<feature type="compositionally biased region" description="Basic and acidic residues" evidence="5">
    <location>
        <begin position="613"/>
        <end position="637"/>
    </location>
</feature>
<dbReference type="GO" id="GO:0006351">
    <property type="term" value="P:DNA-templated transcription"/>
    <property type="evidence" value="ECO:0007669"/>
    <property type="project" value="InterPro"/>
</dbReference>
<name>A0A1L7XN67_9HELO</name>
<dbReference type="AlphaFoldDB" id="A0A1L7XN67"/>
<evidence type="ECO:0000256" key="1">
    <source>
        <dbReference type="ARBA" id="ARBA00023015"/>
    </source>
</evidence>
<feature type="compositionally biased region" description="Polar residues" evidence="5">
    <location>
        <begin position="94"/>
        <end position="104"/>
    </location>
</feature>
<dbReference type="GO" id="GO:0008270">
    <property type="term" value="F:zinc ion binding"/>
    <property type="evidence" value="ECO:0007669"/>
    <property type="project" value="InterPro"/>
</dbReference>
<protein>
    <recommendedName>
        <fullName evidence="6">Xylanolytic transcriptional activator regulatory domain-containing protein</fullName>
    </recommendedName>
</protein>
<feature type="region of interest" description="Disordered" evidence="5">
    <location>
        <begin position="91"/>
        <end position="114"/>
    </location>
</feature>
<dbReference type="GO" id="GO:0003677">
    <property type="term" value="F:DNA binding"/>
    <property type="evidence" value="ECO:0007669"/>
    <property type="project" value="UniProtKB-KW"/>
</dbReference>
<evidence type="ECO:0000256" key="4">
    <source>
        <dbReference type="ARBA" id="ARBA00023242"/>
    </source>
</evidence>
<gene>
    <name evidence="7" type="ORF">PAC_16288</name>
</gene>
<keyword evidence="4" id="KW-0539">Nucleus</keyword>
<keyword evidence="3" id="KW-0804">Transcription</keyword>
<dbReference type="EMBL" id="FJOG01000036">
    <property type="protein sequence ID" value="CZR66387.1"/>
    <property type="molecule type" value="Genomic_DNA"/>
</dbReference>
<dbReference type="SMART" id="SM00906">
    <property type="entry name" value="Fungal_trans"/>
    <property type="match status" value="1"/>
</dbReference>
<evidence type="ECO:0000256" key="2">
    <source>
        <dbReference type="ARBA" id="ARBA00023125"/>
    </source>
</evidence>
<feature type="region of interest" description="Disordered" evidence="5">
    <location>
        <begin position="613"/>
        <end position="641"/>
    </location>
</feature>
<keyword evidence="8" id="KW-1185">Reference proteome</keyword>
<feature type="region of interest" description="Disordered" evidence="5">
    <location>
        <begin position="34"/>
        <end position="74"/>
    </location>
</feature>
<keyword evidence="1" id="KW-0805">Transcription regulation</keyword>